<dbReference type="InterPro" id="IPR021718">
    <property type="entry name" value="CPSF73-100_C"/>
</dbReference>
<dbReference type="GO" id="GO:0004521">
    <property type="term" value="F:RNA endonuclease activity"/>
    <property type="evidence" value="ECO:0007669"/>
    <property type="project" value="TreeGrafter"/>
</dbReference>
<organism evidence="5 6">
    <name type="scientific">Meloidogyne javanica</name>
    <name type="common">Root-knot nematode worm</name>
    <dbReference type="NCBI Taxonomy" id="6303"/>
    <lineage>
        <taxon>Eukaryota</taxon>
        <taxon>Metazoa</taxon>
        <taxon>Ecdysozoa</taxon>
        <taxon>Nematoda</taxon>
        <taxon>Chromadorea</taxon>
        <taxon>Rhabditida</taxon>
        <taxon>Tylenchina</taxon>
        <taxon>Tylenchomorpha</taxon>
        <taxon>Tylenchoidea</taxon>
        <taxon>Meloidogynidae</taxon>
        <taxon>Meloidogyninae</taxon>
        <taxon>Meloidogyne</taxon>
        <taxon>Meloidogyne incognita group</taxon>
    </lineage>
</organism>
<dbReference type="GO" id="GO:0006398">
    <property type="term" value="P:mRNA 3'-end processing by stem-loop binding and cleavage"/>
    <property type="evidence" value="ECO:0007669"/>
    <property type="project" value="TreeGrafter"/>
</dbReference>
<evidence type="ECO:0000256" key="1">
    <source>
        <dbReference type="ARBA" id="ARBA00004123"/>
    </source>
</evidence>
<name>A0A915MML1_MELJA</name>
<feature type="domain" description="Pre-mRNA 3'-end-processing endonuclease polyadenylation factor C-term" evidence="4">
    <location>
        <begin position="33"/>
        <end position="214"/>
    </location>
</feature>
<dbReference type="PANTHER" id="PTHR11203">
    <property type="entry name" value="CLEAVAGE AND POLYADENYLATION SPECIFICITY FACTOR FAMILY MEMBER"/>
    <property type="match status" value="1"/>
</dbReference>
<accession>A0A915MML1</accession>
<dbReference type="GO" id="GO:0003723">
    <property type="term" value="F:RNA binding"/>
    <property type="evidence" value="ECO:0007669"/>
    <property type="project" value="TreeGrafter"/>
</dbReference>
<evidence type="ECO:0000259" key="4">
    <source>
        <dbReference type="SMART" id="SM01098"/>
    </source>
</evidence>
<dbReference type="Proteomes" id="UP000887561">
    <property type="component" value="Unplaced"/>
</dbReference>
<sequence length="214" mass="23994">VYNPRNTESVNLFFRGQKTAKVVGSLAMNIPNDGSIMSGILVRRNFNYHLLHPNDLNAYTELSNSRLSQRESVFYDGSFSVLIYNLRQLSSDTIVEEIIKKENDDENLPKCEEQDQQAQQKNVEKVLLGALHELCGPKSKVELTTTILSQKESAEGTSNETQQNNLNSIIELQVDGKSAQIDPKTLQIANCSDQLLHHLLTSITQKMAHTVLPI</sequence>
<keyword evidence="3" id="KW-0539">Nucleus</keyword>
<dbReference type="AlphaFoldDB" id="A0A915MML1"/>
<evidence type="ECO:0000256" key="2">
    <source>
        <dbReference type="ARBA" id="ARBA00022664"/>
    </source>
</evidence>
<evidence type="ECO:0000313" key="6">
    <source>
        <dbReference type="WBParaSite" id="scaffold4725_cov260.g8585"/>
    </source>
</evidence>
<dbReference type="Pfam" id="PF11718">
    <property type="entry name" value="CPSF73-100_C"/>
    <property type="match status" value="1"/>
</dbReference>
<dbReference type="InterPro" id="IPR050698">
    <property type="entry name" value="MBL"/>
</dbReference>
<keyword evidence="5" id="KW-1185">Reference proteome</keyword>
<dbReference type="SMART" id="SM01098">
    <property type="entry name" value="CPSF73-100_C"/>
    <property type="match status" value="1"/>
</dbReference>
<keyword evidence="2" id="KW-0507">mRNA processing</keyword>
<evidence type="ECO:0000313" key="5">
    <source>
        <dbReference type="Proteomes" id="UP000887561"/>
    </source>
</evidence>
<protein>
    <submittedName>
        <fullName evidence="6">Pre-mRNA 3'-end-processing endonuclease polyadenylation factor C-term domain-containing protein</fullName>
    </submittedName>
</protein>
<proteinExistence type="predicted"/>
<dbReference type="GO" id="GO:0005847">
    <property type="term" value="C:mRNA cleavage and polyadenylation specificity factor complex"/>
    <property type="evidence" value="ECO:0007669"/>
    <property type="project" value="TreeGrafter"/>
</dbReference>
<evidence type="ECO:0000256" key="3">
    <source>
        <dbReference type="ARBA" id="ARBA00023242"/>
    </source>
</evidence>
<dbReference type="WBParaSite" id="scaffold4725_cov260.g8585">
    <property type="protein sequence ID" value="scaffold4725_cov260.g8585"/>
    <property type="gene ID" value="scaffold4725_cov260.g8585"/>
</dbReference>
<reference evidence="6" key="1">
    <citation type="submission" date="2022-11" db="UniProtKB">
        <authorList>
            <consortium name="WormBaseParasite"/>
        </authorList>
    </citation>
    <scope>IDENTIFICATION</scope>
</reference>
<comment type="subcellular location">
    <subcellularLocation>
        <location evidence="1">Nucleus</location>
    </subcellularLocation>
</comment>
<dbReference type="GO" id="GO:0004534">
    <property type="term" value="F:5'-3' RNA exonuclease activity"/>
    <property type="evidence" value="ECO:0007669"/>
    <property type="project" value="TreeGrafter"/>
</dbReference>
<dbReference type="PANTHER" id="PTHR11203:SF11">
    <property type="entry name" value="CLEAVAGE AND POLYADENYLATION SPECIFICITY FACTOR SUBUNIT 3"/>
    <property type="match status" value="1"/>
</dbReference>